<dbReference type="EMBL" id="FQNC01000111">
    <property type="protein sequence ID" value="SGZ30673.1"/>
    <property type="molecule type" value="Genomic_DNA"/>
</dbReference>
<sequence length="932" mass="102389">MRNWSRVIERASPPPPPHLHTSTSSSSTDRTPHAPPHPPLSPKLATVDSPLQAPTSHEWLAKLKATRLEATQATQFELNKSYDQAFSLYLSSAQSYLDLIRHCSDPLQKEQLRNINRGLLERATRIKQSGQLRTRTSGAGNGNRNGNRNGLGAVGKGKGKERLGFEEQDLVLERSSNFNQKRFERWSDAPAPAPSPASQVPIAPVPNPEPRTHPPGSSHTSRSRSPPIAQPFLVSASTFYKRPSPTTPVIVPERLAALDIVQDNIGDCSLVSALIICARHAATFGTKLGLDCLYPKDTQGWPCKSADGVYEAKFWLNGLWRRVVFDDQLPHSTLTSEPRFATTTQRDQLWPALIEKAYMTLMGTYDFAGSNSGIDVHALTGWIPEHISLNSNFRSEKNWQRLVKGWKAGTCVLTLGTGKSPQEGWESRHSYAVTDLTETKDGHRHVRFVNPWRATMWTRGLSEAMPETEKGHPREPTEVDWDTIANSFEVIHVNWDPKGFKHTSMVHCSIPGPSTKSANERLSARSTRLRLRLASTPTVSAEVWILLSRHRSIANDHDDFIGLRVVKSLAGEGEHGRTEEPNVSGRRDGSPPGRTIADLLLSAQTDYTDNPFLLHRFLADPSTLCYELFVSHRASSLDDTRFTLGAFAPFPVSIEEGPLPLEFSESIESQWTSKTAGGNHSCPTFYTNPQYSIRLVAPPNKPNARAVLSLTAETSKDVSINVKLVWNRGERVDRLEERDVVAGSSTYTYGIGSLRHEDLAANTAYTVIISSFAPEALGTFKLSIQSNMSIVAEPIPAEGAGMFARVARGQWSSAEDPSGGQSIPRPHEQSWRIAAVDKTTRLIVRLQALDPLVGLALILHPLVDEPGSIGPAIATTGVFSDAVCGVVIRVSKLPANALGHVVVARTSSGRLEQPVDFKLLLYADQAVNLTPI</sequence>
<dbReference type="InterPro" id="IPR051297">
    <property type="entry name" value="PalB/RIM13"/>
</dbReference>
<evidence type="ECO:0000256" key="2">
    <source>
        <dbReference type="ARBA" id="ARBA00022670"/>
    </source>
</evidence>
<dbReference type="Gene3D" id="2.60.120.380">
    <property type="match status" value="1"/>
</dbReference>
<proteinExistence type="inferred from homology"/>
<organism evidence="9 10">
    <name type="scientific">Microbotryum silenes-dioicae</name>
    <dbReference type="NCBI Taxonomy" id="796604"/>
    <lineage>
        <taxon>Eukaryota</taxon>
        <taxon>Fungi</taxon>
        <taxon>Dikarya</taxon>
        <taxon>Basidiomycota</taxon>
        <taxon>Pucciniomycotina</taxon>
        <taxon>Microbotryomycetes</taxon>
        <taxon>Microbotryales</taxon>
        <taxon>Microbotryaceae</taxon>
        <taxon>Microbotryum</taxon>
    </lineage>
</organism>
<feature type="compositionally biased region" description="Low complexity" evidence="7">
    <location>
        <begin position="19"/>
        <end position="29"/>
    </location>
</feature>
<keyword evidence="3 6" id="KW-0378">Hydrolase</keyword>
<dbReference type="GO" id="GO:0004198">
    <property type="term" value="F:calcium-dependent cysteine-type endopeptidase activity"/>
    <property type="evidence" value="ECO:0007669"/>
    <property type="project" value="InterPro"/>
</dbReference>
<dbReference type="Proteomes" id="UP000249464">
    <property type="component" value="Unassembled WGS sequence"/>
</dbReference>
<gene>
    <name evidence="9" type="primary">BQ5605_C049g12429</name>
    <name evidence="9" type="ORF">BQ5605_C049G12429</name>
</gene>
<dbReference type="SUPFAM" id="SSF49758">
    <property type="entry name" value="Calpain large subunit, middle domain (domain III)"/>
    <property type="match status" value="1"/>
</dbReference>
<dbReference type="InterPro" id="IPR001300">
    <property type="entry name" value="Peptidase_C2_calpain_cat"/>
</dbReference>
<keyword evidence="2 6" id="KW-0645">Protease</keyword>
<dbReference type="InterPro" id="IPR036213">
    <property type="entry name" value="Calpain_III_sf"/>
</dbReference>
<dbReference type="STRING" id="796604.A0A2X0PPH0"/>
<comment type="similarity">
    <text evidence="1">Belongs to the peptidase C2 family. PalB/RIM13 subfamily.</text>
</comment>
<evidence type="ECO:0000256" key="3">
    <source>
        <dbReference type="ARBA" id="ARBA00022801"/>
    </source>
</evidence>
<evidence type="ECO:0000313" key="10">
    <source>
        <dbReference type="Proteomes" id="UP000249464"/>
    </source>
</evidence>
<dbReference type="InterPro" id="IPR036181">
    <property type="entry name" value="MIT_dom_sf"/>
</dbReference>
<dbReference type="InterPro" id="IPR038765">
    <property type="entry name" value="Papain-like_cys_pep_sf"/>
</dbReference>
<dbReference type="Gene3D" id="3.90.70.10">
    <property type="entry name" value="Cysteine proteinases"/>
    <property type="match status" value="1"/>
</dbReference>
<dbReference type="Pfam" id="PF00648">
    <property type="entry name" value="Peptidase_C2"/>
    <property type="match status" value="1"/>
</dbReference>
<dbReference type="SMART" id="SM00230">
    <property type="entry name" value="CysPc"/>
    <property type="match status" value="1"/>
</dbReference>
<feature type="compositionally biased region" description="Polar residues" evidence="7">
    <location>
        <begin position="215"/>
        <end position="224"/>
    </location>
</feature>
<protein>
    <submittedName>
        <fullName evidence="9">BQ5605_C049g12429 protein</fullName>
    </submittedName>
</protein>
<feature type="region of interest" description="Disordered" evidence="7">
    <location>
        <begin position="129"/>
        <end position="160"/>
    </location>
</feature>
<evidence type="ECO:0000256" key="1">
    <source>
        <dbReference type="ARBA" id="ARBA00010193"/>
    </source>
</evidence>
<dbReference type="PANTHER" id="PTHR46143:SF1">
    <property type="entry name" value="CALPAIN-7"/>
    <property type="match status" value="1"/>
</dbReference>
<feature type="active site" evidence="5 6">
    <location>
        <position position="429"/>
    </location>
</feature>
<feature type="region of interest" description="Disordered" evidence="7">
    <location>
        <begin position="572"/>
        <end position="592"/>
    </location>
</feature>
<dbReference type="PROSITE" id="PS50203">
    <property type="entry name" value="CALPAIN_CAT"/>
    <property type="match status" value="1"/>
</dbReference>
<evidence type="ECO:0000256" key="7">
    <source>
        <dbReference type="SAM" id="MobiDB-lite"/>
    </source>
</evidence>
<evidence type="ECO:0000256" key="5">
    <source>
        <dbReference type="PIRSR" id="PIRSR622684-1"/>
    </source>
</evidence>
<dbReference type="Gene3D" id="1.20.58.80">
    <property type="entry name" value="Phosphotransferase system, lactose/cellobiose-type IIA subunit"/>
    <property type="match status" value="1"/>
</dbReference>
<dbReference type="SUPFAM" id="SSF54001">
    <property type="entry name" value="Cysteine proteinases"/>
    <property type="match status" value="1"/>
</dbReference>
<dbReference type="SUPFAM" id="SSF116846">
    <property type="entry name" value="MIT domain"/>
    <property type="match status" value="1"/>
</dbReference>
<dbReference type="PRINTS" id="PR00704">
    <property type="entry name" value="CALPAIN"/>
</dbReference>
<evidence type="ECO:0000256" key="6">
    <source>
        <dbReference type="PROSITE-ProRule" id="PRU00239"/>
    </source>
</evidence>
<feature type="active site" evidence="5 6">
    <location>
        <position position="450"/>
    </location>
</feature>
<feature type="region of interest" description="Disordered" evidence="7">
    <location>
        <begin position="187"/>
        <end position="227"/>
    </location>
</feature>
<reference evidence="9 10" key="1">
    <citation type="submission" date="2016-11" db="EMBL/GenBank/DDBJ databases">
        <authorList>
            <person name="Jaros S."/>
            <person name="Januszkiewicz K."/>
            <person name="Wedrychowicz H."/>
        </authorList>
    </citation>
    <scope>NUCLEOTIDE SEQUENCE [LARGE SCALE GENOMIC DNA]</scope>
</reference>
<dbReference type="InterPro" id="IPR022684">
    <property type="entry name" value="Calpain_cysteine_protease"/>
</dbReference>
<feature type="domain" description="Calpain catalytic" evidence="8">
    <location>
        <begin position="259"/>
        <end position="482"/>
    </location>
</feature>
<dbReference type="InterPro" id="IPR022683">
    <property type="entry name" value="Calpain_III"/>
</dbReference>
<feature type="compositionally biased region" description="Low complexity" evidence="7">
    <location>
        <begin position="142"/>
        <end position="151"/>
    </location>
</feature>
<feature type="compositionally biased region" description="Basic and acidic residues" evidence="7">
    <location>
        <begin position="572"/>
        <end position="589"/>
    </location>
</feature>
<feature type="region of interest" description="Disordered" evidence="7">
    <location>
        <begin position="1"/>
        <end position="51"/>
    </location>
</feature>
<evidence type="ECO:0000256" key="4">
    <source>
        <dbReference type="ARBA" id="ARBA00022807"/>
    </source>
</evidence>
<keyword evidence="10" id="KW-1185">Reference proteome</keyword>
<dbReference type="PANTHER" id="PTHR46143">
    <property type="entry name" value="CALPAIN-7"/>
    <property type="match status" value="1"/>
</dbReference>
<dbReference type="SMART" id="SM00720">
    <property type="entry name" value="calpain_III"/>
    <property type="match status" value="1"/>
</dbReference>
<name>A0A2X0PPH0_9BASI</name>
<evidence type="ECO:0000313" key="9">
    <source>
        <dbReference type="EMBL" id="SGZ30673.1"/>
    </source>
</evidence>
<accession>A0A2X0PPH0</accession>
<evidence type="ECO:0000259" key="8">
    <source>
        <dbReference type="PROSITE" id="PS50203"/>
    </source>
</evidence>
<dbReference type="GO" id="GO:0006508">
    <property type="term" value="P:proteolysis"/>
    <property type="evidence" value="ECO:0007669"/>
    <property type="project" value="UniProtKB-KW"/>
</dbReference>
<dbReference type="AlphaFoldDB" id="A0A2X0PPH0"/>
<keyword evidence="4 6" id="KW-0788">Thiol protease</keyword>
<feature type="active site" evidence="5 6">
    <location>
        <position position="268"/>
    </location>
</feature>